<feature type="transmembrane region" description="Helical" evidence="2">
    <location>
        <begin position="316"/>
        <end position="338"/>
    </location>
</feature>
<evidence type="ECO:0000313" key="4">
    <source>
        <dbReference type="Proteomes" id="UP000334019"/>
    </source>
</evidence>
<evidence type="ECO:0000313" key="3">
    <source>
        <dbReference type="EMBL" id="QGG94936.1"/>
    </source>
</evidence>
<feature type="transmembrane region" description="Helical" evidence="2">
    <location>
        <begin position="139"/>
        <end position="157"/>
    </location>
</feature>
<dbReference type="KEGG" id="atq:GH723_07340"/>
<reference evidence="3 4" key="1">
    <citation type="submission" date="2019-11" db="EMBL/GenBank/DDBJ databases">
        <authorList>
            <person name="He Y."/>
        </authorList>
    </citation>
    <scope>NUCLEOTIDE SEQUENCE [LARGE SCALE GENOMIC DNA]</scope>
    <source>
        <strain evidence="3 4">SCSIO 58843</strain>
    </source>
</reference>
<feature type="transmembrane region" description="Helical" evidence="2">
    <location>
        <begin position="190"/>
        <end position="208"/>
    </location>
</feature>
<feature type="region of interest" description="Disordered" evidence="1">
    <location>
        <begin position="388"/>
        <end position="412"/>
    </location>
</feature>
<dbReference type="InterPro" id="IPR012507">
    <property type="entry name" value="YibE_F"/>
</dbReference>
<feature type="transmembrane region" description="Helical" evidence="2">
    <location>
        <begin position="217"/>
        <end position="239"/>
    </location>
</feature>
<sequence length="412" mass="42833">MHDHTAHLVPEAERRVARRLVYGVAGVGILALVGLLVLWPRGPAPDPGFSTEGLRYPTAVIQAIEPGSCDTVEAVAPVECDLVTIRIASGEAEGDVATMQVSARDTHIPELEVGDRLIVQHNPMAPDEWAYTYWEHERALPLVALAALFVVAVLALGRWQGARALAGLGLSVGIVLAFLLPALIRGRPALAVALVAATLIAFVALYLAHGVTLETTVALIGTLGSLLLITLLAVTFVHLAHLTGLSGDDAQLLRVSAEALDPAGVLLAGIIIGALGVLDDVTVTQVAAVAEIRAANPALGAAELYRRALRVGRDHIAATVNTLVLAYVGASLSTLLFFARSTRPATQILGQEVVAIEVVRTLVGSIGLVAAVPLTTALAAVIAGRRRSEGDAAAAPSTPDGRPSWEDFAPEA</sequence>
<protein>
    <submittedName>
        <fullName evidence="3">YibE/F family protein</fullName>
    </submittedName>
</protein>
<keyword evidence="4" id="KW-1185">Reference proteome</keyword>
<dbReference type="RefSeq" id="WP_153759044.1">
    <property type="nucleotide sequence ID" value="NZ_CP045851.1"/>
</dbReference>
<feature type="transmembrane region" description="Helical" evidence="2">
    <location>
        <begin position="164"/>
        <end position="184"/>
    </location>
</feature>
<gene>
    <name evidence="3" type="ORF">GH723_07340</name>
</gene>
<dbReference type="EMBL" id="CP045851">
    <property type="protein sequence ID" value="QGG94936.1"/>
    <property type="molecule type" value="Genomic_DNA"/>
</dbReference>
<accession>A0A5Q2RKJ6</accession>
<keyword evidence="2" id="KW-1133">Transmembrane helix</keyword>
<keyword evidence="2" id="KW-0812">Transmembrane</keyword>
<feature type="transmembrane region" description="Helical" evidence="2">
    <location>
        <begin position="358"/>
        <end position="383"/>
    </location>
</feature>
<keyword evidence="2" id="KW-0472">Membrane</keyword>
<dbReference type="AlphaFoldDB" id="A0A5Q2RKJ6"/>
<evidence type="ECO:0000256" key="1">
    <source>
        <dbReference type="SAM" id="MobiDB-lite"/>
    </source>
</evidence>
<evidence type="ECO:0000256" key="2">
    <source>
        <dbReference type="SAM" id="Phobius"/>
    </source>
</evidence>
<feature type="transmembrane region" description="Helical" evidence="2">
    <location>
        <begin position="259"/>
        <end position="278"/>
    </location>
</feature>
<dbReference type="Proteomes" id="UP000334019">
    <property type="component" value="Chromosome"/>
</dbReference>
<dbReference type="PANTHER" id="PTHR41771:SF1">
    <property type="entry name" value="MEMBRANE PROTEIN"/>
    <property type="match status" value="1"/>
</dbReference>
<dbReference type="PANTHER" id="PTHR41771">
    <property type="entry name" value="MEMBRANE PROTEIN-RELATED"/>
    <property type="match status" value="1"/>
</dbReference>
<organism evidence="3 4">
    <name type="scientific">Actinomarinicola tropica</name>
    <dbReference type="NCBI Taxonomy" id="2789776"/>
    <lineage>
        <taxon>Bacteria</taxon>
        <taxon>Bacillati</taxon>
        <taxon>Actinomycetota</taxon>
        <taxon>Acidimicrobiia</taxon>
        <taxon>Acidimicrobiales</taxon>
        <taxon>Iamiaceae</taxon>
        <taxon>Actinomarinicola</taxon>
    </lineage>
</organism>
<proteinExistence type="predicted"/>
<feature type="transmembrane region" description="Helical" evidence="2">
    <location>
        <begin position="20"/>
        <end position="39"/>
    </location>
</feature>
<dbReference type="Pfam" id="PF07907">
    <property type="entry name" value="YibE_F"/>
    <property type="match status" value="1"/>
</dbReference>
<name>A0A5Q2RKJ6_9ACTN</name>